<sequence length="65" mass="6793">MSRSVRWWRNFQQGLNAAAISMARGAHALVPAGVISPVAPVRRSRHGGRVWLAQSAGAGLEGGAS</sequence>
<evidence type="ECO:0000313" key="1">
    <source>
        <dbReference type="EMBL" id="MCF7223644.1"/>
    </source>
</evidence>
<dbReference type="RefSeq" id="WP_237056775.1">
    <property type="nucleotide sequence ID" value="NZ_JAKJPO010000019.1"/>
</dbReference>
<gene>
    <name evidence="1" type="ORF">L3V18_17930</name>
</gene>
<keyword evidence="2" id="KW-1185">Reference proteome</keyword>
<reference evidence="1" key="1">
    <citation type="submission" date="2022-01" db="EMBL/GenBank/DDBJ databases">
        <title>Lysobacter chinensis sp. nov., a bacterium isolated from cow dung compost.</title>
        <authorList>
            <person name="Liu Y."/>
        </authorList>
    </citation>
    <scope>NUCLEOTIDE SEQUENCE</scope>
    <source>
        <strain evidence="1">TLK-CK17</strain>
    </source>
</reference>
<protein>
    <submittedName>
        <fullName evidence="1">Uncharacterized protein</fullName>
    </submittedName>
</protein>
<reference evidence="1" key="2">
    <citation type="submission" date="2022-01" db="EMBL/GenBank/DDBJ databases">
        <authorList>
            <person name="Zhou L.Y."/>
        </authorList>
    </citation>
    <scope>NUCLEOTIDE SEQUENCE</scope>
    <source>
        <strain evidence="1">TLK-CK17</strain>
    </source>
</reference>
<accession>A0ABS9HXN3</accession>
<comment type="caution">
    <text evidence="1">The sequence shown here is derived from an EMBL/GenBank/DDBJ whole genome shotgun (WGS) entry which is preliminary data.</text>
</comment>
<organism evidence="1 2">
    <name type="scientific">Marilutibacter chinensis</name>
    <dbReference type="NCBI Taxonomy" id="2912247"/>
    <lineage>
        <taxon>Bacteria</taxon>
        <taxon>Pseudomonadati</taxon>
        <taxon>Pseudomonadota</taxon>
        <taxon>Gammaproteobacteria</taxon>
        <taxon>Lysobacterales</taxon>
        <taxon>Lysobacteraceae</taxon>
        <taxon>Marilutibacter</taxon>
    </lineage>
</organism>
<proteinExistence type="predicted"/>
<name>A0ABS9HXN3_9GAMM</name>
<dbReference type="EMBL" id="JAKJPO010000019">
    <property type="protein sequence ID" value="MCF7223644.1"/>
    <property type="molecule type" value="Genomic_DNA"/>
</dbReference>
<dbReference type="Proteomes" id="UP001430796">
    <property type="component" value="Unassembled WGS sequence"/>
</dbReference>
<evidence type="ECO:0000313" key="2">
    <source>
        <dbReference type="Proteomes" id="UP001430796"/>
    </source>
</evidence>